<organism evidence="1 2">
    <name type="scientific">Planococcus citreus</name>
    <dbReference type="NCBI Taxonomy" id="1373"/>
    <lineage>
        <taxon>Bacteria</taxon>
        <taxon>Bacillati</taxon>
        <taxon>Bacillota</taxon>
        <taxon>Bacilli</taxon>
        <taxon>Bacillales</taxon>
        <taxon>Caryophanaceae</taxon>
        <taxon>Planococcus</taxon>
    </lineage>
</organism>
<gene>
    <name evidence="1" type="ORF">DFR62_1516</name>
</gene>
<comment type="caution">
    <text evidence="1">The sequence shown here is derived from an EMBL/GenBank/DDBJ whole genome shotgun (WGS) entry which is preliminary data.</text>
</comment>
<dbReference type="OrthoDB" id="9792749at2"/>
<dbReference type="PANTHER" id="PTHR41247">
    <property type="entry name" value="HTH-TYPE TRANSCRIPTIONAL REPRESSOR YCNK"/>
    <property type="match status" value="1"/>
</dbReference>
<dbReference type="Proteomes" id="UP000280791">
    <property type="component" value="Unassembled WGS sequence"/>
</dbReference>
<evidence type="ECO:0000313" key="2">
    <source>
        <dbReference type="Proteomes" id="UP000280791"/>
    </source>
</evidence>
<accession>A0A497YNR3</accession>
<reference evidence="1 2" key="1">
    <citation type="submission" date="2018-10" db="EMBL/GenBank/DDBJ databases">
        <title>Genomic Encyclopedia of Type Strains, Phase IV (KMG-IV): sequencing the most valuable type-strain genomes for metagenomic binning, comparative biology and taxonomic classification.</title>
        <authorList>
            <person name="Goeker M."/>
        </authorList>
    </citation>
    <scope>NUCLEOTIDE SEQUENCE [LARGE SCALE GENOMIC DNA]</scope>
    <source>
        <strain evidence="1 2">DSM 20549</strain>
    </source>
</reference>
<dbReference type="PROSITE" id="PS51257">
    <property type="entry name" value="PROKAR_LIPOPROTEIN"/>
    <property type="match status" value="1"/>
</dbReference>
<dbReference type="PANTHER" id="PTHR41247:SF1">
    <property type="entry name" value="HTH-TYPE TRANSCRIPTIONAL REPRESSOR YCNK"/>
    <property type="match status" value="1"/>
</dbReference>
<dbReference type="AlphaFoldDB" id="A0A497YNR3"/>
<proteinExistence type="predicted"/>
<sequence length="149" mass="16739">MKKWILIAITVMILSGCGETDFTPRAIEAETDICAVCNMSITHEEYAAQLIEEDGDHLVFDDLGCLIEHINEMDQAELGAAFIKDAQTNEWLNIERAAYVYAPGEWTPMSYHVLAFENTDAAQQWLDGGQQGELLALDDLYGFDWGNHH</sequence>
<name>A0A497YNR3_9BACL</name>
<protein>
    <submittedName>
        <fullName evidence="1">Copper chaperone NosL</fullName>
    </submittedName>
</protein>
<evidence type="ECO:0000313" key="1">
    <source>
        <dbReference type="EMBL" id="RLJ91352.1"/>
    </source>
</evidence>
<dbReference type="SUPFAM" id="SSF160387">
    <property type="entry name" value="NosL/MerB-like"/>
    <property type="match status" value="1"/>
</dbReference>
<dbReference type="EMBL" id="RCCP01000001">
    <property type="protein sequence ID" value="RLJ91352.1"/>
    <property type="molecule type" value="Genomic_DNA"/>
</dbReference>
<dbReference type="Pfam" id="PF05573">
    <property type="entry name" value="NosL"/>
    <property type="match status" value="1"/>
</dbReference>
<dbReference type="RefSeq" id="WP_121299170.1">
    <property type="nucleotide sequence ID" value="NZ_QBEW01000027.1"/>
</dbReference>
<dbReference type="InterPro" id="IPR008719">
    <property type="entry name" value="N2O_reductase_NosL"/>
</dbReference>
<keyword evidence="2" id="KW-1185">Reference proteome</keyword>